<organism evidence="3 5">
    <name type="scientific">Rubrobacter radiotolerans</name>
    <name type="common">Arthrobacter radiotolerans</name>
    <dbReference type="NCBI Taxonomy" id="42256"/>
    <lineage>
        <taxon>Bacteria</taxon>
        <taxon>Bacillati</taxon>
        <taxon>Actinomycetota</taxon>
        <taxon>Rubrobacteria</taxon>
        <taxon>Rubrobacterales</taxon>
        <taxon>Rubrobacteraceae</taxon>
        <taxon>Rubrobacter</taxon>
    </lineage>
</organism>
<dbReference type="EMBL" id="CP007514">
    <property type="protein sequence ID" value="AHY45426.1"/>
    <property type="molecule type" value="Genomic_DNA"/>
</dbReference>
<gene>
    <name evidence="3" type="ORF">RradSPS_0143</name>
    <name evidence="4" type="ORF">SIL72_02230</name>
</gene>
<keyword evidence="2" id="KW-0479">Metal-binding</keyword>
<dbReference type="RefSeq" id="WP_143533794.1">
    <property type="nucleotide sequence ID" value="NZ_CP007514.1"/>
</dbReference>
<proteinExistence type="inferred from homology"/>
<dbReference type="Proteomes" id="UP000025229">
    <property type="component" value="Chromosome"/>
</dbReference>
<keyword evidence="1 2" id="KW-0456">Lyase</keyword>
<dbReference type="GO" id="GO:0046872">
    <property type="term" value="F:metal ion binding"/>
    <property type="evidence" value="ECO:0007669"/>
    <property type="project" value="UniProtKB-KW"/>
</dbReference>
<dbReference type="SUPFAM" id="SSF48576">
    <property type="entry name" value="Terpenoid synthases"/>
    <property type="match status" value="1"/>
</dbReference>
<evidence type="ECO:0000313" key="4">
    <source>
        <dbReference type="EMBL" id="MDX5892837.1"/>
    </source>
</evidence>
<dbReference type="STRING" id="42256.RradSPS_0143"/>
<dbReference type="PANTHER" id="PTHR35201:SF4">
    <property type="entry name" value="BETA-PINACENE SYNTHASE-RELATED"/>
    <property type="match status" value="1"/>
</dbReference>
<dbReference type="Gene3D" id="1.10.600.10">
    <property type="entry name" value="Farnesyl Diphosphate Synthase"/>
    <property type="match status" value="1"/>
</dbReference>
<sequence length="348" mass="38594">MDPVRGGAGGVAVPPVVCRFDEGLSPHVGEVRKLHARWCERHGIYPSAAVGELFTAMDIGDLACRMHPGGNAGDLALLADWSAWLLLRDDRWDAGEYLVEWERLAERDRVYLRLMRSGRTGEEPGSRRDGTRQDGLYTGLEDLCARLRRRAADNGLPDPVSAGFLTTMGTFFRGSVRQAFLQRRREVPDLKEYLELRRVTGGLDILTHVRAATDGFSLAGDALSGADARRLTLAADNICCWHNDLVSLNKELAGGEVNNLALVLVGDPASPCQTVEEGVEAVVGMIYSEQDEFARLGELLRRRGGPHARTTAWYVKMLEERISGIISWQDRCSRYQVERLQGERYGSP</sequence>
<dbReference type="EMBL" id="JAWXXX010000001">
    <property type="protein sequence ID" value="MDX5892837.1"/>
    <property type="molecule type" value="Genomic_DNA"/>
</dbReference>
<evidence type="ECO:0000313" key="3">
    <source>
        <dbReference type="EMBL" id="AHY45426.1"/>
    </source>
</evidence>
<dbReference type="Proteomes" id="UP001281130">
    <property type="component" value="Unassembled WGS sequence"/>
</dbReference>
<dbReference type="SMR" id="A0A023WZP4"/>
<dbReference type="InterPro" id="IPR008949">
    <property type="entry name" value="Isoprenoid_synthase_dom_sf"/>
</dbReference>
<dbReference type="Pfam" id="PF19086">
    <property type="entry name" value="Terpene_syn_C_2"/>
    <property type="match status" value="1"/>
</dbReference>
<comment type="cofactor">
    <cofactor evidence="2">
        <name>Mg(2+)</name>
        <dbReference type="ChEBI" id="CHEBI:18420"/>
    </cofactor>
</comment>
<reference evidence="3 5" key="1">
    <citation type="submission" date="2014-03" db="EMBL/GenBank/DDBJ databases">
        <title>Complete genome sequence of the Radio-Resistant Rubrobacter radiotolerans RSPS-4.</title>
        <authorList>
            <person name="Egas C.C."/>
            <person name="Barroso C.C."/>
            <person name="Froufe H.J.C."/>
            <person name="Pacheco J.J."/>
            <person name="Albuquerque L.L."/>
            <person name="da Costa M.M.S."/>
        </authorList>
    </citation>
    <scope>NUCLEOTIDE SEQUENCE [LARGE SCALE GENOMIC DNA]</scope>
    <source>
        <strain evidence="3 5">RSPS-4</strain>
    </source>
</reference>
<dbReference type="SFLD" id="SFLDS00005">
    <property type="entry name" value="Isoprenoid_Synthase_Type_I"/>
    <property type="match status" value="1"/>
</dbReference>
<keyword evidence="2" id="KW-0460">Magnesium</keyword>
<dbReference type="InterPro" id="IPR034686">
    <property type="entry name" value="Terpene_cyclase-like_2"/>
</dbReference>
<reference evidence="4" key="2">
    <citation type="submission" date="2023-11" db="EMBL/GenBank/DDBJ databases">
        <title>MicrobeMod: A computational toolkit for identifying prokaryotic methylation and restriction-modification with nanopore sequencing.</title>
        <authorList>
            <person name="Crits-Christoph A."/>
            <person name="Kang S.C."/>
            <person name="Lee H."/>
            <person name="Ostrov N."/>
        </authorList>
    </citation>
    <scope>NUCLEOTIDE SEQUENCE</scope>
    <source>
        <strain evidence="4">ATCC 51242</strain>
    </source>
</reference>
<dbReference type="GO" id="GO:0010333">
    <property type="term" value="F:terpene synthase activity"/>
    <property type="evidence" value="ECO:0007669"/>
    <property type="project" value="InterPro"/>
</dbReference>
<dbReference type="PANTHER" id="PTHR35201">
    <property type="entry name" value="TERPENE SYNTHASE"/>
    <property type="match status" value="1"/>
</dbReference>
<dbReference type="eggNOG" id="ENOG502Z881">
    <property type="taxonomic scope" value="Bacteria"/>
</dbReference>
<accession>A0A023WZP4</accession>
<keyword evidence="5" id="KW-1185">Reference proteome</keyword>
<dbReference type="EC" id="4.2.3.-" evidence="2"/>
<dbReference type="KEGG" id="rrd:RradSPS_0143"/>
<dbReference type="AlphaFoldDB" id="A0A023WZP4"/>
<name>A0A023WZP4_RUBRA</name>
<evidence type="ECO:0000256" key="2">
    <source>
        <dbReference type="RuleBase" id="RU366034"/>
    </source>
</evidence>
<dbReference type="SFLD" id="SFLDG01020">
    <property type="entry name" value="Terpene_Cyclase_Like_2"/>
    <property type="match status" value="1"/>
</dbReference>
<comment type="similarity">
    <text evidence="2">Belongs to the terpene synthase family.</text>
</comment>
<dbReference type="OrthoDB" id="2989600at2"/>
<dbReference type="HOGENOM" id="CLU_042538_4_2_11"/>
<evidence type="ECO:0000256" key="1">
    <source>
        <dbReference type="ARBA" id="ARBA00023239"/>
    </source>
</evidence>
<evidence type="ECO:0000313" key="5">
    <source>
        <dbReference type="Proteomes" id="UP000025229"/>
    </source>
</evidence>
<protein>
    <recommendedName>
        <fullName evidence="2">Terpene synthase</fullName>
        <ecNumber evidence="2">4.2.3.-</ecNumber>
    </recommendedName>
</protein>